<proteinExistence type="predicted"/>
<accession>A0AC61QYZ6</accession>
<name>A0AC61QYZ6_9FIRM</name>
<dbReference type="EMBL" id="SRZB01000022">
    <property type="protein sequence ID" value="TGX98070.1"/>
    <property type="molecule type" value="Genomic_DNA"/>
</dbReference>
<keyword evidence="2" id="KW-1185">Reference proteome</keyword>
<evidence type="ECO:0000313" key="2">
    <source>
        <dbReference type="Proteomes" id="UP000307720"/>
    </source>
</evidence>
<gene>
    <name evidence="1" type="ORF">E5357_10305</name>
</gene>
<reference evidence="1" key="1">
    <citation type="submission" date="2019-04" db="EMBL/GenBank/DDBJ databases">
        <title>Microbes associate with the intestines of laboratory mice.</title>
        <authorList>
            <person name="Navarre W."/>
            <person name="Wong E."/>
            <person name="Huang K."/>
            <person name="Tropini C."/>
            <person name="Ng K."/>
            <person name="Yu B."/>
        </authorList>
    </citation>
    <scope>NUCLEOTIDE SEQUENCE</scope>
    <source>
        <strain evidence="1">NM72_1-8</strain>
    </source>
</reference>
<sequence length="182" mass="21123">MKKEREKYPWYIYVLSVLVLLFTAAWCGKGIWDKKHPADEQFIQSIYSLNADVTAEDLIKDGYLDLTDVQPEKSEQITSFFHKAASGQEAGLKTFTRTSEGIVVRGLWRDRASSLQEIPYFSIYVYHLKKQKDESTGQYFDPRCYEAESPDGITEVWLKDVITTPATVEYGDYLLYRYRTAQ</sequence>
<protein>
    <submittedName>
        <fullName evidence="1">Uncharacterized protein</fullName>
    </submittedName>
</protein>
<dbReference type="Proteomes" id="UP000307720">
    <property type="component" value="Unassembled WGS sequence"/>
</dbReference>
<comment type="caution">
    <text evidence="1">The sequence shown here is derived from an EMBL/GenBank/DDBJ whole genome shotgun (WGS) entry which is preliminary data.</text>
</comment>
<organism evidence="1 2">
    <name type="scientific">Hominisplanchenecus murintestinalis</name>
    <dbReference type="NCBI Taxonomy" id="2941517"/>
    <lineage>
        <taxon>Bacteria</taxon>
        <taxon>Bacillati</taxon>
        <taxon>Bacillota</taxon>
        <taxon>Clostridia</taxon>
        <taxon>Lachnospirales</taxon>
        <taxon>Lachnospiraceae</taxon>
        <taxon>Hominisplanchenecus</taxon>
    </lineage>
</organism>
<evidence type="ECO:0000313" key="1">
    <source>
        <dbReference type="EMBL" id="TGX98070.1"/>
    </source>
</evidence>